<dbReference type="Pfam" id="PF15268">
    <property type="entry name" value="Dapper"/>
    <property type="match status" value="2"/>
</dbReference>
<evidence type="ECO:0000256" key="1">
    <source>
        <dbReference type="ARBA" id="ARBA00010807"/>
    </source>
</evidence>
<name>A0A8C9F5A0_PAVCR</name>
<comment type="similarity">
    <text evidence="1">Belongs to the dapper family.</text>
</comment>
<dbReference type="InterPro" id="IPR024843">
    <property type="entry name" value="Dapper"/>
</dbReference>
<keyword evidence="6" id="KW-1185">Reference proteome</keyword>
<organism evidence="5 6">
    <name type="scientific">Pavo cristatus</name>
    <name type="common">Indian peafowl</name>
    <name type="synonym">Blue peafowl</name>
    <dbReference type="NCBI Taxonomy" id="9049"/>
    <lineage>
        <taxon>Eukaryota</taxon>
        <taxon>Metazoa</taxon>
        <taxon>Chordata</taxon>
        <taxon>Craniata</taxon>
        <taxon>Vertebrata</taxon>
        <taxon>Euteleostomi</taxon>
        <taxon>Archelosauria</taxon>
        <taxon>Archosauria</taxon>
        <taxon>Dinosauria</taxon>
        <taxon>Saurischia</taxon>
        <taxon>Theropoda</taxon>
        <taxon>Coelurosauria</taxon>
        <taxon>Aves</taxon>
        <taxon>Neognathae</taxon>
        <taxon>Galloanserae</taxon>
        <taxon>Galliformes</taxon>
        <taxon>Phasianidae</taxon>
        <taxon>Phasianinae</taxon>
        <taxon>Pavo</taxon>
    </lineage>
</organism>
<keyword evidence="4" id="KW-0812">Transmembrane</keyword>
<feature type="transmembrane region" description="Helical" evidence="4">
    <location>
        <begin position="21"/>
        <end position="38"/>
    </location>
</feature>
<dbReference type="GO" id="GO:1900108">
    <property type="term" value="P:negative regulation of nodal signaling pathway"/>
    <property type="evidence" value="ECO:0007669"/>
    <property type="project" value="TreeGrafter"/>
</dbReference>
<reference evidence="5" key="2">
    <citation type="submission" date="2025-09" db="UniProtKB">
        <authorList>
            <consortium name="Ensembl"/>
        </authorList>
    </citation>
    <scope>IDENTIFICATION</scope>
</reference>
<feature type="region of interest" description="Disordered" evidence="3">
    <location>
        <begin position="537"/>
        <end position="583"/>
    </location>
</feature>
<protein>
    <submittedName>
        <fullName evidence="5">Dishevelled binding antagonist of beta catenin 2</fullName>
    </submittedName>
</protein>
<evidence type="ECO:0000313" key="5">
    <source>
        <dbReference type="Ensembl" id="ENSPSTP00000010837.1"/>
    </source>
</evidence>
<accession>A0A8C9F5A0</accession>
<keyword evidence="4" id="KW-0472">Membrane</keyword>
<evidence type="ECO:0000256" key="2">
    <source>
        <dbReference type="ARBA" id="ARBA00023054"/>
    </source>
</evidence>
<feature type="compositionally biased region" description="Basic residues" evidence="3">
    <location>
        <begin position="567"/>
        <end position="576"/>
    </location>
</feature>
<evidence type="ECO:0000313" key="6">
    <source>
        <dbReference type="Proteomes" id="UP000694428"/>
    </source>
</evidence>
<dbReference type="Ensembl" id="ENSPSTT00000011378.1">
    <property type="protein sequence ID" value="ENSPSTP00000010837.1"/>
    <property type="gene ID" value="ENSPSTG00000007638.1"/>
</dbReference>
<dbReference type="Proteomes" id="UP000694428">
    <property type="component" value="Unplaced"/>
</dbReference>
<dbReference type="PANTHER" id="PTHR15919:SF13">
    <property type="entry name" value="DAPPER HOMOLOG 2"/>
    <property type="match status" value="1"/>
</dbReference>
<evidence type="ECO:0000256" key="3">
    <source>
        <dbReference type="SAM" id="MobiDB-lite"/>
    </source>
</evidence>
<keyword evidence="2" id="KW-0175">Coiled coil</keyword>
<evidence type="ECO:0000256" key="4">
    <source>
        <dbReference type="SAM" id="Phobius"/>
    </source>
</evidence>
<reference evidence="5" key="1">
    <citation type="submission" date="2025-08" db="UniProtKB">
        <authorList>
            <consortium name="Ensembl"/>
        </authorList>
    </citation>
    <scope>IDENTIFICATION</scope>
</reference>
<feature type="region of interest" description="Disordered" evidence="3">
    <location>
        <begin position="481"/>
        <end position="511"/>
    </location>
</feature>
<keyword evidence="4" id="KW-1133">Transmembrane helix</keyword>
<dbReference type="GO" id="GO:0005737">
    <property type="term" value="C:cytoplasm"/>
    <property type="evidence" value="ECO:0007669"/>
    <property type="project" value="TreeGrafter"/>
</dbReference>
<sequence>MQELLLQISLVRGCSRQWAMLLIPTVIILHFPLLFLIYEQSRLRRQDVGLKSHLDQLDQRISELKLDVSKTSSEYLDSDSRPSSGNVDLVIYSQGCENRLDPNSGSIMNSCHTFTSSLSVIVCDLIRLFIFVHCVGDLERLIPADARFQKETDPKSLSPLCHADLHLLTVDPKFQNDLVSKNGIDVYPYPSPLHAVALQSPLFSLMGTSTEADLQASPSKPMPSVTGPTLIRTRPTTEAKPGGYINKLLQLTRCKGNNRADASERVSTKSQPATMHQRLIITPSAGGVKINSSSSQLEKQASSLESNKAEVKLQRELPEGECAKLQEAMHCVNEEQPSGFPDTEPSAVNSCYPAKSAARGSPLAEATESSLEHSSSCSQLCQEDSSLCTWNAKAIPPKKLPLKKCGNAKLANAGGQERAARGEFVHAQFVPAESHQVRVKFASSKTKAVKIKRRNSEKVLRPGKQSFYLEKARGTHGTARLPAEWNQPHRPHGAKSLARRPSYSGDVRLPTAPSRPELYRASANALYSLEATCEDTANKKKQRKWQSTVEISPARRAGVLRTVSMRARPKSHHHGAYAKSESDHSEYSAECASLFHSTIAETSEGEVSDFTANRFGDSESSESDSDDSSNSSSLALDYDEGDESELIWPEGSVRQLGTVQASSKPLPPVPKICRIKASKALKKKIRRFQPASLKVMTMV</sequence>
<dbReference type="AlphaFoldDB" id="A0A8C9F5A0"/>
<feature type="region of interest" description="Disordered" evidence="3">
    <location>
        <begin position="607"/>
        <end position="636"/>
    </location>
</feature>
<dbReference type="PANTHER" id="PTHR15919">
    <property type="entry name" value="DAPPER-RELATED"/>
    <property type="match status" value="1"/>
</dbReference>
<proteinExistence type="inferred from homology"/>
<feature type="region of interest" description="Disordered" evidence="3">
    <location>
        <begin position="213"/>
        <end position="238"/>
    </location>
</feature>